<dbReference type="AlphaFoldDB" id="A0A1H6D1K2"/>
<dbReference type="EMBL" id="FNVO01000012">
    <property type="protein sequence ID" value="SEG78898.1"/>
    <property type="molecule type" value="Genomic_DNA"/>
</dbReference>
<dbReference type="Proteomes" id="UP000236723">
    <property type="component" value="Unassembled WGS sequence"/>
</dbReference>
<reference evidence="3" key="1">
    <citation type="submission" date="2016-10" db="EMBL/GenBank/DDBJ databases">
        <authorList>
            <person name="Varghese N."/>
            <person name="Submissions S."/>
        </authorList>
    </citation>
    <scope>NUCLEOTIDE SEQUENCE [LARGE SCALE GENOMIC DNA]</scope>
    <source>
        <strain evidence="3">DSM 43163</strain>
    </source>
</reference>
<organism evidence="2 3">
    <name type="scientific">Thermomonospora echinospora</name>
    <dbReference type="NCBI Taxonomy" id="1992"/>
    <lineage>
        <taxon>Bacteria</taxon>
        <taxon>Bacillati</taxon>
        <taxon>Actinomycetota</taxon>
        <taxon>Actinomycetes</taxon>
        <taxon>Streptosporangiales</taxon>
        <taxon>Thermomonosporaceae</taxon>
        <taxon>Thermomonospora</taxon>
    </lineage>
</organism>
<accession>A0A1H6D1K2</accession>
<evidence type="ECO:0000313" key="3">
    <source>
        <dbReference type="Proteomes" id="UP000236723"/>
    </source>
</evidence>
<proteinExistence type="predicted"/>
<name>A0A1H6D1K2_9ACTN</name>
<dbReference type="RefSeq" id="WP_200827455.1">
    <property type="nucleotide sequence ID" value="NZ_FNVO01000012.1"/>
</dbReference>
<sequence length="93" mass="9702">MALRPVAHTRGELAAFLGCDHEAAAHFTRVATIADRGNAPRWAAEARSRTAAWPSVSSVQQTVERAAASAMAVPPGSADTVPPGSADPGERRR</sequence>
<feature type="region of interest" description="Disordered" evidence="1">
    <location>
        <begin position="69"/>
        <end position="93"/>
    </location>
</feature>
<evidence type="ECO:0000313" key="2">
    <source>
        <dbReference type="EMBL" id="SEG78898.1"/>
    </source>
</evidence>
<gene>
    <name evidence="2" type="ORF">SAMN04489712_112139</name>
</gene>
<protein>
    <submittedName>
        <fullName evidence="2">Uncharacterized protein</fullName>
    </submittedName>
</protein>
<evidence type="ECO:0000256" key="1">
    <source>
        <dbReference type="SAM" id="MobiDB-lite"/>
    </source>
</evidence>
<keyword evidence="3" id="KW-1185">Reference proteome</keyword>